<keyword evidence="4" id="KW-1185">Reference proteome</keyword>
<feature type="chain" id="PRO_5042997499" evidence="2">
    <location>
        <begin position="17"/>
        <end position="221"/>
    </location>
</feature>
<reference evidence="3 4" key="1">
    <citation type="submission" date="2023-10" db="EMBL/GenBank/DDBJ databases">
        <title>Draft genome sequence of Xylaria bambusicola isolate GMP-LS, the root and basal stem rot pathogen of sugarcane in Indonesia.</title>
        <authorList>
            <person name="Selvaraj P."/>
            <person name="Muralishankar V."/>
            <person name="Muruganantham S."/>
            <person name="Sp S."/>
            <person name="Haryani S."/>
            <person name="Lau K.J.X."/>
            <person name="Naqvi N.I."/>
        </authorList>
    </citation>
    <scope>NUCLEOTIDE SEQUENCE [LARGE SCALE GENOMIC DNA]</scope>
    <source>
        <strain evidence="3">GMP-LS</strain>
    </source>
</reference>
<dbReference type="EMBL" id="JAWHQM010000055">
    <property type="protein sequence ID" value="KAK5635558.1"/>
    <property type="molecule type" value="Genomic_DNA"/>
</dbReference>
<proteinExistence type="predicted"/>
<accession>A0AAN7ZE08</accession>
<comment type="caution">
    <text evidence="3">The sequence shown here is derived from an EMBL/GenBank/DDBJ whole genome shotgun (WGS) entry which is preliminary data.</text>
</comment>
<sequence length="221" mass="22376">MKCITVAALLSLLASAANLDARQAADLKYQISGFSVACTPESADCFYELNIVTSDNPEFQVGCEVFGTSEKGELPAVSETQCGTYTVAVAKSDDGGLILTVKSDQKRLMGSYTIPSDDITTTTSGGQSYTGDSSFTIDVKNASGSASVSGTRTTVSTSAVSSATSASSVSSVSSTAASEPSTTGSTTSSSASPSETNGATQKSAFASVMFAAGLMAFIIRT</sequence>
<evidence type="ECO:0000256" key="1">
    <source>
        <dbReference type="SAM" id="MobiDB-lite"/>
    </source>
</evidence>
<feature type="region of interest" description="Disordered" evidence="1">
    <location>
        <begin position="169"/>
        <end position="198"/>
    </location>
</feature>
<dbReference type="Proteomes" id="UP001305414">
    <property type="component" value="Unassembled WGS sequence"/>
</dbReference>
<evidence type="ECO:0000313" key="4">
    <source>
        <dbReference type="Proteomes" id="UP001305414"/>
    </source>
</evidence>
<evidence type="ECO:0000313" key="3">
    <source>
        <dbReference type="EMBL" id="KAK5635558.1"/>
    </source>
</evidence>
<organism evidence="3 4">
    <name type="scientific">Xylaria bambusicola</name>
    <dbReference type="NCBI Taxonomy" id="326684"/>
    <lineage>
        <taxon>Eukaryota</taxon>
        <taxon>Fungi</taxon>
        <taxon>Dikarya</taxon>
        <taxon>Ascomycota</taxon>
        <taxon>Pezizomycotina</taxon>
        <taxon>Sordariomycetes</taxon>
        <taxon>Xylariomycetidae</taxon>
        <taxon>Xylariales</taxon>
        <taxon>Xylariaceae</taxon>
        <taxon>Xylaria</taxon>
    </lineage>
</organism>
<evidence type="ECO:0000256" key="2">
    <source>
        <dbReference type="SAM" id="SignalP"/>
    </source>
</evidence>
<protein>
    <submittedName>
        <fullName evidence="3">Uncharacterized protein</fullName>
    </submittedName>
</protein>
<feature type="compositionally biased region" description="Low complexity" evidence="1">
    <location>
        <begin position="169"/>
        <end position="196"/>
    </location>
</feature>
<name>A0AAN7ZE08_9PEZI</name>
<keyword evidence="2" id="KW-0732">Signal</keyword>
<dbReference type="AlphaFoldDB" id="A0AAN7ZE08"/>
<feature type="signal peptide" evidence="2">
    <location>
        <begin position="1"/>
        <end position="16"/>
    </location>
</feature>
<gene>
    <name evidence="3" type="ORF">RRF57_011270</name>
</gene>